<gene>
    <name evidence="3" type="ORF">DespoDRAFT_02996</name>
</gene>
<dbReference type="Proteomes" id="UP000005778">
    <property type="component" value="Chromosome"/>
</dbReference>
<reference evidence="3 4" key="1">
    <citation type="submission" date="2011-09" db="EMBL/GenBank/DDBJ databases">
        <authorList>
            <consortium name="US DOE Joint Genome Institute (JGI-PGF)"/>
            <person name="Lucas S."/>
            <person name="Han J."/>
            <person name="Lapidus A."/>
            <person name="Cheng J.-F."/>
            <person name="Goodwin L."/>
            <person name="Pitluck S."/>
            <person name="Peters L."/>
            <person name="Land M.L."/>
            <person name="Hauser L."/>
            <person name="Orellana R."/>
            <person name="Lovley D."/>
            <person name="Woyke T.J."/>
        </authorList>
    </citation>
    <scope>NUCLEOTIDE SEQUENCE [LARGE SCALE GENOMIC DNA]</scope>
    <source>
        <strain evidence="3 4">2ac9</strain>
    </source>
</reference>
<reference evidence="3 4" key="2">
    <citation type="submission" date="2012-02" db="EMBL/GenBank/DDBJ databases">
        <title>Improved High-Quality Draft sequence of Desulfobacter postgatei 2ac9.</title>
        <authorList>
            <consortium name="US DOE Joint Genome Institute"/>
            <person name="Lucas S."/>
            <person name="Han J."/>
            <person name="Lapidus A."/>
            <person name="Cheng J.-F."/>
            <person name="Goodwin L."/>
            <person name="Pitluck S."/>
            <person name="Peters L."/>
            <person name="Ovchinnikova G."/>
            <person name="Held B."/>
            <person name="Detter J.C."/>
            <person name="Han C."/>
            <person name="Tapia R."/>
            <person name="Land M."/>
            <person name="Hauser L."/>
            <person name="Kyrpides N."/>
            <person name="Ivanova N."/>
            <person name="Pagani I."/>
            <person name="Orellana R."/>
            <person name="Lovley D."/>
            <person name="Woyke T."/>
        </authorList>
    </citation>
    <scope>NUCLEOTIDE SEQUENCE [LARGE SCALE GENOMIC DNA]</scope>
    <source>
        <strain evidence="3 4">2ac9</strain>
    </source>
</reference>
<organism evidence="3 4">
    <name type="scientific">Desulfobacter postgatei 2ac9</name>
    <dbReference type="NCBI Taxonomy" id="879212"/>
    <lineage>
        <taxon>Bacteria</taxon>
        <taxon>Pseudomonadati</taxon>
        <taxon>Thermodesulfobacteriota</taxon>
        <taxon>Desulfobacteria</taxon>
        <taxon>Desulfobacterales</taxon>
        <taxon>Desulfobacteraceae</taxon>
        <taxon>Desulfobacter</taxon>
    </lineage>
</organism>
<dbReference type="InterPro" id="IPR003423">
    <property type="entry name" value="OMP_efflux"/>
</dbReference>
<dbReference type="Gene3D" id="2.20.200.10">
    <property type="entry name" value="Outer membrane efflux proteins (OEP)"/>
    <property type="match status" value="1"/>
</dbReference>
<dbReference type="AlphaFoldDB" id="I5B5P5"/>
<accession>I5B5P5</accession>
<proteinExistence type="inferred from homology"/>
<evidence type="ECO:0000313" key="3">
    <source>
        <dbReference type="EMBL" id="EIM64808.1"/>
    </source>
</evidence>
<dbReference type="PROSITE" id="PS51257">
    <property type="entry name" value="PROKAR_LIPOPROTEIN"/>
    <property type="match status" value="1"/>
</dbReference>
<dbReference type="Gene3D" id="1.20.1600.10">
    <property type="entry name" value="Outer membrane efflux proteins (OEP)"/>
    <property type="match status" value="1"/>
</dbReference>
<keyword evidence="2 3" id="KW-0449">Lipoprotein</keyword>
<comment type="subcellular location">
    <subcellularLocation>
        <location evidence="2">Cell membrane</location>
        <topology evidence="2">Lipid-anchor</topology>
    </subcellularLocation>
</comment>
<evidence type="ECO:0000256" key="2">
    <source>
        <dbReference type="RuleBase" id="RU362097"/>
    </source>
</evidence>
<dbReference type="InterPro" id="IPR010131">
    <property type="entry name" value="MdtP/NodT-like"/>
</dbReference>
<sequence length="501" mass="54375">MPKRFFFLSDTPWSDICLIFIFITLFTGCKAVGPDYKPPDLFPEGSWHAPMQKGLAQAPVAPEQLAQWWTVLDDPVLTELISRAVQNNLDVKLALERIRQYRLLKGIEEADRLPTVNASGGASWTGTSNEDGTGTTTKSYSAGLDASWEIDLFGRIQRAIEAADATLSAKQEALRDALVSLVADLADSYINVRTAQIRLNVVRQSIDSQAESFQLTQWQNQAGLTDELDIHQARYSLENAKAQIPALESTLSDAMNRVAVLSGLAPGTLKKKLASPRPLPALPATIAVGLPADTLRRRPDIREAEYELVAQTAQVGVATADLYPKLTLSGSIGVDALSPAALIDNTLDPSHWARSLAASLSQTLFDAGSIRKNIEVQNSLQKQALIQYETAILSALEEVENSLVAYAKEQIRLEHLTVAAQQALIAENLAKKKYESGLIDFTTVLTSQQTVLSYESDLATSQGRCVSNLITLYKVLGGGWTPIASDASKGGQNKSQIESTP</sequence>
<dbReference type="NCBIfam" id="TIGR01845">
    <property type="entry name" value="outer_NodT"/>
    <property type="match status" value="1"/>
</dbReference>
<evidence type="ECO:0000313" key="4">
    <source>
        <dbReference type="Proteomes" id="UP000005778"/>
    </source>
</evidence>
<name>I5B5P5_9BACT</name>
<dbReference type="HOGENOM" id="CLU_012817_13_0_7"/>
<dbReference type="eggNOG" id="COG1538">
    <property type="taxonomic scope" value="Bacteria"/>
</dbReference>
<dbReference type="PANTHER" id="PTHR30203">
    <property type="entry name" value="OUTER MEMBRANE CATION EFFLUX PROTEIN"/>
    <property type="match status" value="1"/>
</dbReference>
<keyword evidence="2" id="KW-0564">Palmitate</keyword>
<protein>
    <submittedName>
        <fullName evidence="3">Efflux transporter, outer membrane factor lipoprotein, NodT family</fullName>
    </submittedName>
</protein>
<dbReference type="GO" id="GO:0005886">
    <property type="term" value="C:plasma membrane"/>
    <property type="evidence" value="ECO:0007669"/>
    <property type="project" value="UniProtKB-SubCell"/>
</dbReference>
<comment type="similarity">
    <text evidence="1 2">Belongs to the outer membrane factor (OMF) (TC 1.B.17) family.</text>
</comment>
<evidence type="ECO:0000256" key="1">
    <source>
        <dbReference type="ARBA" id="ARBA00007613"/>
    </source>
</evidence>
<dbReference type="OrthoDB" id="9783163at2"/>
<dbReference type="GO" id="GO:0015562">
    <property type="term" value="F:efflux transmembrane transporter activity"/>
    <property type="evidence" value="ECO:0007669"/>
    <property type="project" value="InterPro"/>
</dbReference>
<keyword evidence="2" id="KW-0472">Membrane</keyword>
<dbReference type="RefSeq" id="WP_004074447.1">
    <property type="nucleotide sequence ID" value="NZ_CM001488.1"/>
</dbReference>
<keyword evidence="2" id="KW-0812">Transmembrane</keyword>
<dbReference type="STRING" id="879212.DespoDRAFT_02996"/>
<dbReference type="Pfam" id="PF02321">
    <property type="entry name" value="OEP"/>
    <property type="match status" value="2"/>
</dbReference>
<dbReference type="SUPFAM" id="SSF56954">
    <property type="entry name" value="Outer membrane efflux proteins (OEP)"/>
    <property type="match status" value="1"/>
</dbReference>
<keyword evidence="2" id="KW-1134">Transmembrane beta strand</keyword>
<dbReference type="PANTHER" id="PTHR30203:SF31">
    <property type="entry name" value="RND EFFLUX SYSTEM, OUTER MEMBRANE LIPOPROTEIN, NODT"/>
    <property type="match status" value="1"/>
</dbReference>
<keyword evidence="4" id="KW-1185">Reference proteome</keyword>
<dbReference type="EMBL" id="CM001488">
    <property type="protein sequence ID" value="EIM64808.1"/>
    <property type="molecule type" value="Genomic_DNA"/>
</dbReference>